<dbReference type="Proteomes" id="UP000567293">
    <property type="component" value="Unassembled WGS sequence"/>
</dbReference>
<accession>A0A7V8NPN5</accession>
<reference evidence="1" key="1">
    <citation type="submission" date="2020-06" db="EMBL/GenBank/DDBJ databases">
        <title>Legume-microbial interactions unlock mineral nutrients during tropical forest succession.</title>
        <authorList>
            <person name="Epihov D.Z."/>
        </authorList>
    </citation>
    <scope>NUCLEOTIDE SEQUENCE [LARGE SCALE GENOMIC DNA]</scope>
    <source>
        <strain evidence="1">Pan2503</strain>
    </source>
</reference>
<sequence>MMTLRQAAERLIAIVGHEGSGPPPAGIVIPFHAWQEFVHAVKGDPM</sequence>
<comment type="caution">
    <text evidence="1">The sequence shown here is derived from an EMBL/GenBank/DDBJ whole genome shotgun (WGS) entry which is preliminary data.</text>
</comment>
<organism evidence="1 2">
    <name type="scientific">Candidatus Acidiferrum panamense</name>
    <dbReference type="NCBI Taxonomy" id="2741543"/>
    <lineage>
        <taxon>Bacteria</taxon>
        <taxon>Pseudomonadati</taxon>
        <taxon>Acidobacteriota</taxon>
        <taxon>Terriglobia</taxon>
        <taxon>Candidatus Acidiferrales</taxon>
        <taxon>Candidatus Acidiferrum</taxon>
    </lineage>
</organism>
<protein>
    <submittedName>
        <fullName evidence="1">Uncharacterized protein</fullName>
    </submittedName>
</protein>
<dbReference type="EMBL" id="JACDQQ010000912">
    <property type="protein sequence ID" value="MBA0085204.1"/>
    <property type="molecule type" value="Genomic_DNA"/>
</dbReference>
<name>A0A7V8NPN5_9BACT</name>
<keyword evidence="2" id="KW-1185">Reference proteome</keyword>
<evidence type="ECO:0000313" key="1">
    <source>
        <dbReference type="EMBL" id="MBA0085204.1"/>
    </source>
</evidence>
<feature type="non-terminal residue" evidence="1">
    <location>
        <position position="46"/>
    </location>
</feature>
<gene>
    <name evidence="1" type="ORF">HRJ53_09420</name>
</gene>
<evidence type="ECO:0000313" key="2">
    <source>
        <dbReference type="Proteomes" id="UP000567293"/>
    </source>
</evidence>
<dbReference type="AlphaFoldDB" id="A0A7V8NPN5"/>
<proteinExistence type="predicted"/>